<dbReference type="InParanoid" id="A0A7E5VP41"/>
<keyword evidence="2" id="KW-1185">Reference proteome</keyword>
<organism evidence="2 3">
    <name type="scientific">Trichoplusia ni</name>
    <name type="common">Cabbage looper</name>
    <dbReference type="NCBI Taxonomy" id="7111"/>
    <lineage>
        <taxon>Eukaryota</taxon>
        <taxon>Metazoa</taxon>
        <taxon>Ecdysozoa</taxon>
        <taxon>Arthropoda</taxon>
        <taxon>Hexapoda</taxon>
        <taxon>Insecta</taxon>
        <taxon>Pterygota</taxon>
        <taxon>Neoptera</taxon>
        <taxon>Endopterygota</taxon>
        <taxon>Lepidoptera</taxon>
        <taxon>Glossata</taxon>
        <taxon>Ditrysia</taxon>
        <taxon>Noctuoidea</taxon>
        <taxon>Noctuidae</taxon>
        <taxon>Plusiinae</taxon>
        <taxon>Trichoplusia</taxon>
    </lineage>
</organism>
<feature type="region of interest" description="Disordered" evidence="1">
    <location>
        <begin position="72"/>
        <end position="95"/>
    </location>
</feature>
<evidence type="ECO:0000313" key="2">
    <source>
        <dbReference type="Proteomes" id="UP000322000"/>
    </source>
</evidence>
<dbReference type="KEGG" id="tnl:113495485"/>
<dbReference type="AlphaFoldDB" id="A0A7E5VP41"/>
<sequence>MSLVTLTLTPFCCESMHFIFLFNFKSIEGKDFCIFPVFLKLSRHLHTNLGNVTETSFLIFIVDVAESAKKGKGKNKDEEEDYHYDEESTTENASAKQKELMKEMKQFKRIKPAPIITYGPYTFEGVDYQDMPKHFFDTYHDCYYEHLRCIRFTTHLHVVCVYDLWKGWLDWTNHCQVDLTNCIHRVSNSKGFYGTSNRNDVMYYNGDGVGCSQTLRNGRKSEPDSVISFVRQRRLGNDLQDYTFKQEKKIQKIKLKK</sequence>
<evidence type="ECO:0000313" key="3">
    <source>
        <dbReference type="RefSeq" id="XP_026730064.1"/>
    </source>
</evidence>
<dbReference type="OrthoDB" id="7481040at2759"/>
<name>A0A7E5VP41_TRINI</name>
<dbReference type="Proteomes" id="UP000322000">
    <property type="component" value="Chromosome 6"/>
</dbReference>
<protein>
    <submittedName>
        <fullName evidence="3">Uncharacterized protein LOC113495485 isoform X1</fullName>
    </submittedName>
</protein>
<accession>A0A7E5VP41</accession>
<gene>
    <name evidence="3" type="primary">LOC113495485</name>
</gene>
<feature type="compositionally biased region" description="Acidic residues" evidence="1">
    <location>
        <begin position="78"/>
        <end position="89"/>
    </location>
</feature>
<reference evidence="3" key="1">
    <citation type="submission" date="2025-08" db="UniProtKB">
        <authorList>
            <consortium name="RefSeq"/>
        </authorList>
    </citation>
    <scope>IDENTIFICATION</scope>
</reference>
<proteinExistence type="predicted"/>
<dbReference type="RefSeq" id="XP_026730064.1">
    <property type="nucleotide sequence ID" value="XM_026874263.1"/>
</dbReference>
<dbReference type="GeneID" id="113495485"/>
<evidence type="ECO:0000256" key="1">
    <source>
        <dbReference type="SAM" id="MobiDB-lite"/>
    </source>
</evidence>